<dbReference type="InterPro" id="IPR006171">
    <property type="entry name" value="TOPRIM_dom"/>
</dbReference>
<dbReference type="Pfam" id="PF01751">
    <property type="entry name" value="Toprim"/>
    <property type="match status" value="1"/>
</dbReference>
<keyword evidence="6 13" id="KW-0413">Isomerase</keyword>
<evidence type="ECO:0000256" key="2">
    <source>
        <dbReference type="ARBA" id="ARBA00009446"/>
    </source>
</evidence>
<dbReference type="PRINTS" id="PR00417">
    <property type="entry name" value="PRTPISMRASEI"/>
</dbReference>
<dbReference type="InterPro" id="IPR000380">
    <property type="entry name" value="Topo_IA"/>
</dbReference>
<dbReference type="EMBL" id="CP021065">
    <property type="protein sequence ID" value="ARP61798.1"/>
    <property type="molecule type" value="Genomic_DNA"/>
</dbReference>
<dbReference type="GO" id="GO:0006265">
    <property type="term" value="P:DNA topological change"/>
    <property type="evidence" value="ECO:0007669"/>
    <property type="project" value="InterPro"/>
</dbReference>
<evidence type="ECO:0000256" key="8">
    <source>
        <dbReference type="ARBA" id="ARBA00031985"/>
    </source>
</evidence>
<keyword evidence="14" id="KW-1185">Reference proteome</keyword>
<dbReference type="InterPro" id="IPR023406">
    <property type="entry name" value="Topo_IA_AS"/>
</dbReference>
<dbReference type="InterPro" id="IPR013825">
    <property type="entry name" value="Topo_IA_cen_sub2"/>
</dbReference>
<dbReference type="InterPro" id="IPR013824">
    <property type="entry name" value="Topo_IA_cen_sub1"/>
</dbReference>
<dbReference type="GO" id="GO:0003677">
    <property type="term" value="F:DNA binding"/>
    <property type="evidence" value="ECO:0007669"/>
    <property type="project" value="UniProtKB-KW"/>
</dbReference>
<feature type="domain" description="Toprim" evidence="11">
    <location>
        <begin position="3"/>
        <end position="143"/>
    </location>
</feature>
<evidence type="ECO:0000259" key="12">
    <source>
        <dbReference type="PROSITE" id="PS52039"/>
    </source>
</evidence>
<organism evidence="13 14">
    <name type="scientific">Bacillus thuringiensis</name>
    <dbReference type="NCBI Taxonomy" id="1428"/>
    <lineage>
        <taxon>Bacteria</taxon>
        <taxon>Bacillati</taxon>
        <taxon>Bacillota</taxon>
        <taxon>Bacilli</taxon>
        <taxon>Bacillales</taxon>
        <taxon>Bacillaceae</taxon>
        <taxon>Bacillus</taxon>
        <taxon>Bacillus cereus group</taxon>
    </lineage>
</organism>
<dbReference type="Pfam" id="PF01131">
    <property type="entry name" value="Topoisom_bac"/>
    <property type="match status" value="1"/>
</dbReference>
<sequence>MGKTLFIAEKYKVAQKLLKSPRFKNLKKVNGTMPYYGYFENEDYIVSWCQGHLLRLKYPEEIDSKYKEFDFEHLPILLEPHLKVIEETEEQLNILVELLNREDVDLVVNSCDKDKEGELIYREVYSYAGVDKNEKRIFTASYEPAELEAALNNLLPGEEFDALASAANARQYLDYALGINITRGCTTKLANNQFLLSSGRVQMCLLNEIRQREIARQNYKEQTSYNLRVLTAPGCTAVMKTEEQILDSAPLIQLATRIKDTQLVVKEFSEKERKKQSKSLYNLTDIYKDALAKLKISPEVANKHIQHLYEEGFISYPRSSSRHLPREQVNKVKEIITVLEESNYKEFANMIDISTVSEKHSSFNDELVNSHYAVIPTTKKYDGANKNELEQKLYELIVKRFISNFMPPAIYLVREASFVDQEGNEYVSKERLLQEKGFLSVFQEDEEEDDVKEFKIPMLSENDRLLIVNHELITSKSKKPALHTESTMLTFMESAGKKLEDQNLKELMKGKRIGTVATEAKFIPTLENRGYIAIENGKISTTEIGRAFVDTFPVEQVKNPEYTAELEGMITSIENKEMDYNEFVLQTNSFVEKVVEQLGNIDSNVAIRMVNTHNKQIEICTCTCKKGKIINKGKFYGCSTYPNCEMSIPKKIKGKNIPEEQIKKLFKDKKTDLIKGFESEKGKFDAYLAFHEGRVRLALPTIDELSLGRCPKCQKGKILSKEKFYGCSDYKNGCDYSFPIKLKGKLIPKAQIKKLFSGQKTDFINGFQSEKGEYTAALQLKDGKPTFIFPTIDDRTLGKCPLCRSRVLVGTTNYKCEHYNKTCDFKINGTYLGKNITNNHIKKLLEKNLTDMIKGLKSNKTGKEFDARLSYSVAQKRLTCIFEK</sequence>
<keyword evidence="13" id="KW-0614">Plasmid</keyword>
<feature type="domain" description="Topo IA-type catalytic" evidence="12">
    <location>
        <begin position="160"/>
        <end position="595"/>
    </location>
</feature>
<dbReference type="CDD" id="cd00186">
    <property type="entry name" value="TOP1Ac"/>
    <property type="match status" value="1"/>
</dbReference>
<dbReference type="GeneID" id="67469842"/>
<dbReference type="PANTHER" id="PTHR11390:SF21">
    <property type="entry name" value="DNA TOPOISOMERASE 3-ALPHA"/>
    <property type="match status" value="1"/>
</dbReference>
<evidence type="ECO:0000256" key="5">
    <source>
        <dbReference type="ARBA" id="ARBA00023125"/>
    </source>
</evidence>
<evidence type="ECO:0000256" key="4">
    <source>
        <dbReference type="ARBA" id="ARBA00023029"/>
    </source>
</evidence>
<dbReference type="Gene3D" id="2.70.20.10">
    <property type="entry name" value="Topoisomerase I, domain 3"/>
    <property type="match status" value="1"/>
</dbReference>
<dbReference type="SMART" id="SM00493">
    <property type="entry name" value="TOPRIM"/>
    <property type="match status" value="1"/>
</dbReference>
<evidence type="ECO:0000313" key="13">
    <source>
        <dbReference type="EMBL" id="ARP61798.1"/>
    </source>
</evidence>
<dbReference type="GO" id="GO:0006281">
    <property type="term" value="P:DNA repair"/>
    <property type="evidence" value="ECO:0007669"/>
    <property type="project" value="TreeGrafter"/>
</dbReference>
<dbReference type="GO" id="GO:0003917">
    <property type="term" value="F:DNA topoisomerase type I (single strand cut, ATP-independent) activity"/>
    <property type="evidence" value="ECO:0007669"/>
    <property type="project" value="UniProtKB-EC"/>
</dbReference>
<accession>A0A1W6WZ10</accession>
<dbReference type="Gene3D" id="1.10.290.10">
    <property type="entry name" value="Topoisomerase I, domain 4"/>
    <property type="match status" value="1"/>
</dbReference>
<evidence type="ECO:0000256" key="3">
    <source>
        <dbReference type="ARBA" id="ARBA00012891"/>
    </source>
</evidence>
<evidence type="ECO:0000256" key="6">
    <source>
        <dbReference type="ARBA" id="ARBA00023235"/>
    </source>
</evidence>
<dbReference type="PROSITE" id="PS00396">
    <property type="entry name" value="TOPO_IA_1"/>
    <property type="match status" value="1"/>
</dbReference>
<dbReference type="RefSeq" id="WP_000520758.1">
    <property type="nucleotide sequence ID" value="NZ_CP021065.1"/>
</dbReference>
<dbReference type="InterPro" id="IPR013826">
    <property type="entry name" value="Topo_IA_cen_sub3"/>
</dbReference>
<name>A0A1W6WZ10_BACTU</name>
<geneLocation type="plasmid" evidence="13 14">
    <name>poh4</name>
</geneLocation>
<dbReference type="GO" id="GO:0006310">
    <property type="term" value="P:DNA recombination"/>
    <property type="evidence" value="ECO:0007669"/>
    <property type="project" value="TreeGrafter"/>
</dbReference>
<dbReference type="PANTHER" id="PTHR11390">
    <property type="entry name" value="PROKARYOTIC DNA TOPOISOMERASE"/>
    <property type="match status" value="1"/>
</dbReference>
<dbReference type="EC" id="5.6.2.1" evidence="3"/>
<dbReference type="AlphaFoldDB" id="A0A1W6WZ10"/>
<dbReference type="InterPro" id="IPR023405">
    <property type="entry name" value="Topo_IA_core_domain"/>
</dbReference>
<dbReference type="InterPro" id="IPR013497">
    <property type="entry name" value="Topo_IA_cen"/>
</dbReference>
<dbReference type="InterPro" id="IPR003602">
    <property type="entry name" value="Topo_IA_DNA-bd_dom"/>
</dbReference>
<evidence type="ECO:0000256" key="10">
    <source>
        <dbReference type="ARBA" id="ARBA00032877"/>
    </source>
</evidence>
<keyword evidence="4" id="KW-0799">Topoisomerase</keyword>
<evidence type="ECO:0000313" key="14">
    <source>
        <dbReference type="Proteomes" id="UP000194143"/>
    </source>
</evidence>
<dbReference type="Proteomes" id="UP000194143">
    <property type="component" value="Plasmid poh4"/>
</dbReference>
<dbReference type="SMR" id="A0A1W6WZ10"/>
<proteinExistence type="inferred from homology"/>
<dbReference type="PROSITE" id="PS52039">
    <property type="entry name" value="TOPO_IA_2"/>
    <property type="match status" value="1"/>
</dbReference>
<evidence type="ECO:0000259" key="11">
    <source>
        <dbReference type="PROSITE" id="PS50880"/>
    </source>
</evidence>
<evidence type="ECO:0000256" key="1">
    <source>
        <dbReference type="ARBA" id="ARBA00000213"/>
    </source>
</evidence>
<comment type="similarity">
    <text evidence="2">Belongs to the type IA topoisomerase family.</text>
</comment>
<dbReference type="PROSITE" id="PS50880">
    <property type="entry name" value="TOPRIM"/>
    <property type="match status" value="1"/>
</dbReference>
<dbReference type="InterPro" id="IPR003601">
    <property type="entry name" value="Topo_IA_2"/>
</dbReference>
<dbReference type="Gene3D" id="3.40.50.140">
    <property type="match status" value="1"/>
</dbReference>
<evidence type="ECO:0000256" key="7">
    <source>
        <dbReference type="ARBA" id="ARBA00030003"/>
    </source>
</evidence>
<keyword evidence="5" id="KW-0238">DNA-binding</keyword>
<comment type="catalytic activity">
    <reaction evidence="1">
        <text>ATP-independent breakage of single-stranded DNA, followed by passage and rejoining.</text>
        <dbReference type="EC" id="5.6.2.1"/>
    </reaction>
</comment>
<dbReference type="Pfam" id="PF13342">
    <property type="entry name" value="Toprim_Crpt"/>
    <property type="match status" value="3"/>
</dbReference>
<dbReference type="SMART" id="SM00436">
    <property type="entry name" value="TOP1Bc"/>
    <property type="match status" value="1"/>
</dbReference>
<dbReference type="GO" id="GO:0043597">
    <property type="term" value="C:cytoplasmic replication fork"/>
    <property type="evidence" value="ECO:0007669"/>
    <property type="project" value="TreeGrafter"/>
</dbReference>
<dbReference type="SMART" id="SM00437">
    <property type="entry name" value="TOP1Ac"/>
    <property type="match status" value="1"/>
</dbReference>
<evidence type="ECO:0000256" key="9">
    <source>
        <dbReference type="ARBA" id="ARBA00032235"/>
    </source>
</evidence>
<dbReference type="InterPro" id="IPR025589">
    <property type="entry name" value="Toprim_C_rpt"/>
</dbReference>
<reference evidence="13 14" key="1">
    <citation type="submission" date="2017-04" db="EMBL/GenBank/DDBJ databases">
        <title>Complete Genome Sequence of Bacillus thuringiensis type Strain ATCC 10792.</title>
        <authorList>
            <person name="Oh D.-H."/>
            <person name="Park B.-J."/>
            <person name="Shuai W."/>
            <person name="Chelliah R."/>
        </authorList>
    </citation>
    <scope>NUCLEOTIDE SEQUENCE [LARGE SCALE GENOMIC DNA]</scope>
    <source>
        <strain evidence="13 14">ATCC 10792</strain>
        <plasmid evidence="13 14">poh4</plasmid>
    </source>
</reference>
<dbReference type="Gene3D" id="1.10.460.10">
    <property type="entry name" value="Topoisomerase I, domain 2"/>
    <property type="match status" value="1"/>
</dbReference>
<dbReference type="SUPFAM" id="SSF56712">
    <property type="entry name" value="Prokaryotic type I DNA topoisomerase"/>
    <property type="match status" value="1"/>
</dbReference>
<gene>
    <name evidence="13" type="ORF">CAB88_32925</name>
</gene>
<protein>
    <recommendedName>
        <fullName evidence="3">DNA topoisomerase</fullName>
        <ecNumber evidence="3">5.6.2.1</ecNumber>
    </recommendedName>
    <alternativeName>
        <fullName evidence="10">Omega-protein</fullName>
    </alternativeName>
    <alternativeName>
        <fullName evidence="9">Relaxing enzyme</fullName>
    </alternativeName>
    <alternativeName>
        <fullName evidence="7">Swivelase</fullName>
    </alternativeName>
    <alternativeName>
        <fullName evidence="8">Untwisting enzyme</fullName>
    </alternativeName>
</protein>